<feature type="non-terminal residue" evidence="2">
    <location>
        <position position="1"/>
    </location>
</feature>
<reference evidence="2 3" key="1">
    <citation type="journal article" date="2019" name="Genome Biol. Evol.">
        <title>Insights into the evolution of the New World diploid cottons (Gossypium, subgenus Houzingenia) based on genome sequencing.</title>
        <authorList>
            <person name="Grover C.E."/>
            <person name="Arick M.A. 2nd"/>
            <person name="Thrash A."/>
            <person name="Conover J.L."/>
            <person name="Sanders W.S."/>
            <person name="Peterson D.G."/>
            <person name="Frelichowski J.E."/>
            <person name="Scheffler J.A."/>
            <person name="Scheffler B.E."/>
            <person name="Wendel J.F."/>
        </authorList>
    </citation>
    <scope>NUCLEOTIDE SEQUENCE [LARGE SCALE GENOMIC DNA]</scope>
    <source>
        <strain evidence="2">8</strain>
        <tissue evidence="2">Leaf</tissue>
    </source>
</reference>
<dbReference type="EMBL" id="JABEZW010000002">
    <property type="protein sequence ID" value="MBA0760363.1"/>
    <property type="molecule type" value="Genomic_DNA"/>
</dbReference>
<evidence type="ECO:0000259" key="1">
    <source>
        <dbReference type="Pfam" id="PF24924"/>
    </source>
</evidence>
<dbReference type="PANTHER" id="PTHR48200">
    <property type="entry name" value="PROTEIN, PUTATIVE-RELATED"/>
    <property type="match status" value="1"/>
</dbReference>
<feature type="domain" description="DUF7745" evidence="1">
    <location>
        <begin position="7"/>
        <end position="109"/>
    </location>
</feature>
<proteinExistence type="predicted"/>
<organism evidence="2 3">
    <name type="scientific">Gossypium trilobum</name>
    <dbReference type="NCBI Taxonomy" id="34281"/>
    <lineage>
        <taxon>Eukaryota</taxon>
        <taxon>Viridiplantae</taxon>
        <taxon>Streptophyta</taxon>
        <taxon>Embryophyta</taxon>
        <taxon>Tracheophyta</taxon>
        <taxon>Spermatophyta</taxon>
        <taxon>Magnoliopsida</taxon>
        <taxon>eudicotyledons</taxon>
        <taxon>Gunneridae</taxon>
        <taxon>Pentapetalae</taxon>
        <taxon>rosids</taxon>
        <taxon>malvids</taxon>
        <taxon>Malvales</taxon>
        <taxon>Malvaceae</taxon>
        <taxon>Malvoideae</taxon>
        <taxon>Gossypium</taxon>
    </lineage>
</organism>
<dbReference type="Proteomes" id="UP000593568">
    <property type="component" value="Unassembled WGS sequence"/>
</dbReference>
<protein>
    <recommendedName>
        <fullName evidence="1">DUF7745 domain-containing protein</fullName>
    </recommendedName>
</protein>
<dbReference type="Pfam" id="PF24924">
    <property type="entry name" value="DUF7745"/>
    <property type="match status" value="1"/>
</dbReference>
<comment type="caution">
    <text evidence="2">The sequence shown here is derived from an EMBL/GenBank/DDBJ whole genome shotgun (WGS) entry which is preliminary data.</text>
</comment>
<sequence length="112" mass="13396">GQWDDEIKQLFYCYYGDLPYLLDIKVDEHLFRALAQYWNPAYNRFTFGKLDLVPTIEEYIVLLHCPKIRTNRAYSRAANVPIFLKMLMNIIWMSEQWITARIKQKGDCKCIP</sequence>
<evidence type="ECO:0000313" key="2">
    <source>
        <dbReference type="EMBL" id="MBA0760363.1"/>
    </source>
</evidence>
<evidence type="ECO:0000313" key="3">
    <source>
        <dbReference type="Proteomes" id="UP000593568"/>
    </source>
</evidence>
<accession>A0A7J9DI23</accession>
<name>A0A7J9DI23_9ROSI</name>
<dbReference type="PANTHER" id="PTHR48200:SF1">
    <property type="entry name" value="AMINOTRANSFERASE-LIKE PLANT MOBILE DOMAIN-CONTAINING PROTEIN"/>
    <property type="match status" value="1"/>
</dbReference>
<dbReference type="AlphaFoldDB" id="A0A7J9DI23"/>
<keyword evidence="3" id="KW-1185">Reference proteome</keyword>
<dbReference type="InterPro" id="IPR056647">
    <property type="entry name" value="DUF7745"/>
</dbReference>
<gene>
    <name evidence="2" type="ORF">Gotri_023112</name>
</gene>